<feature type="transmembrane region" description="Helical" evidence="1">
    <location>
        <begin position="52"/>
        <end position="81"/>
    </location>
</feature>
<evidence type="ECO:0000256" key="1">
    <source>
        <dbReference type="SAM" id="Phobius"/>
    </source>
</evidence>
<sequence>MIVRAARAEWVKLSTVRATRWTLAASIAFGLFIVVLVALVTRNSESTTEDGIHLALAPFTGLGGIPGIAVIFSAVIGILSVTSEIRFNTIRTTFLAVSHRPVALVAKTVVVGVVCAVAFFLAEVVAMAVFLILGGGGAGFSPFGDGASVYITLPIAAALASTLGLAVGTAVRNAAGAITLLLAYMMVVESVIVTVPQTRGAAPYLPMTNFENFLGTATATSAIDFPWPPVGSLVYLIVVIGLLWVGSVALITRRDA</sequence>
<protein>
    <submittedName>
        <fullName evidence="2">ABC transporter permease</fullName>
    </submittedName>
</protein>
<dbReference type="RefSeq" id="WP_013128315.1">
    <property type="nucleotide sequence ID" value="NC_014158.1"/>
</dbReference>
<proteinExistence type="predicted"/>
<dbReference type="KEGG" id="tpr:Tpau_3741"/>
<feature type="transmembrane region" description="Helical" evidence="1">
    <location>
        <begin position="21"/>
        <end position="40"/>
    </location>
</feature>
<accession>D5UYL6</accession>
<keyword evidence="1" id="KW-0812">Transmembrane</keyword>
<gene>
    <name evidence="2" type="ordered locus">Tpau_3741</name>
</gene>
<organism evidence="2 3">
    <name type="scientific">Tsukamurella paurometabola (strain ATCC 8368 / DSM 20162 / CCUG 35730 / CIP 100753 / JCM 10117 / KCTC 9821 / NBRC 16120 / NCIMB 702349 / NCTC 13040)</name>
    <name type="common">Corynebacterium paurometabolum</name>
    <dbReference type="NCBI Taxonomy" id="521096"/>
    <lineage>
        <taxon>Bacteria</taxon>
        <taxon>Bacillati</taxon>
        <taxon>Actinomycetota</taxon>
        <taxon>Actinomycetes</taxon>
        <taxon>Mycobacteriales</taxon>
        <taxon>Tsukamurellaceae</taxon>
        <taxon>Tsukamurella</taxon>
    </lineage>
</organism>
<keyword evidence="1" id="KW-0472">Membrane</keyword>
<feature type="transmembrane region" description="Helical" evidence="1">
    <location>
        <begin position="174"/>
        <end position="195"/>
    </location>
</feature>
<evidence type="ECO:0000313" key="2">
    <source>
        <dbReference type="EMBL" id="ADG80319.1"/>
    </source>
</evidence>
<feature type="transmembrane region" description="Helical" evidence="1">
    <location>
        <begin position="147"/>
        <end position="167"/>
    </location>
</feature>
<dbReference type="STRING" id="521096.Tpau_3741"/>
<feature type="transmembrane region" description="Helical" evidence="1">
    <location>
        <begin position="233"/>
        <end position="252"/>
    </location>
</feature>
<dbReference type="EMBL" id="CP001966">
    <property type="protein sequence ID" value="ADG80319.1"/>
    <property type="molecule type" value="Genomic_DNA"/>
</dbReference>
<evidence type="ECO:0000313" key="3">
    <source>
        <dbReference type="Proteomes" id="UP000001213"/>
    </source>
</evidence>
<feature type="transmembrane region" description="Helical" evidence="1">
    <location>
        <begin position="102"/>
        <end position="135"/>
    </location>
</feature>
<dbReference type="AlphaFoldDB" id="D5UYL6"/>
<reference evidence="3" key="1">
    <citation type="submission" date="2010-03" db="EMBL/GenBank/DDBJ databases">
        <title>The complete chromosome of Tsukamurella paurometabola DSM 20162.</title>
        <authorList>
            <consortium name="US DOE Joint Genome Institute (JGI-PGF)"/>
            <person name="Lucas S."/>
            <person name="Copeland A."/>
            <person name="Lapidus A."/>
            <person name="Glavina del Rio T."/>
            <person name="Dalin E."/>
            <person name="Tice H."/>
            <person name="Bruce D."/>
            <person name="Goodwin L."/>
            <person name="Pitluck S."/>
            <person name="Kyrpides N."/>
            <person name="Mavromatis K."/>
            <person name="Ivanova N."/>
            <person name="Mikhailova N."/>
            <person name="Munk A.C."/>
            <person name="Brettin T."/>
            <person name="Detter J.C."/>
            <person name="Tapia R."/>
            <person name="Han C."/>
            <person name="Larimer F."/>
            <person name="Land M."/>
            <person name="Hauser L."/>
            <person name="Markowitz V."/>
            <person name="Cheng J.-F."/>
            <person name="Hugenholtz P."/>
            <person name="Woyke T."/>
            <person name="Wu D."/>
            <person name="Jando M."/>
            <person name="Brambilla E."/>
            <person name="Klenk H.-P."/>
            <person name="Eisen J.A."/>
        </authorList>
    </citation>
    <scope>NUCLEOTIDE SEQUENCE [LARGE SCALE GENOMIC DNA]</scope>
    <source>
        <strain evidence="3">ATCC 8368 / DSM 20162 / CCUG 35730 / CIP 100753 / JCM 10117 / KCTC 9821 / NBRC 16120 / NCIMB 702349 / NCTC 13040</strain>
    </source>
</reference>
<name>D5UYL6_TSUPD</name>
<keyword evidence="1" id="KW-1133">Transmembrane helix</keyword>
<dbReference type="Proteomes" id="UP000001213">
    <property type="component" value="Chromosome"/>
</dbReference>
<dbReference type="HOGENOM" id="CLU_051674_2_0_11"/>
<keyword evidence="3" id="KW-1185">Reference proteome</keyword>
<reference evidence="2 3" key="2">
    <citation type="journal article" date="2011" name="Stand. Genomic Sci.">
        <title>Complete genome sequence of Tsukamurella paurometabola type strain (no. 33).</title>
        <authorList>
            <person name="Munk A.C."/>
            <person name="Lapidus A."/>
            <person name="Lucas S."/>
            <person name="Nolan M."/>
            <person name="Tice H."/>
            <person name="Cheng J.F."/>
            <person name="Del Rio T.G."/>
            <person name="Goodwin L."/>
            <person name="Pitluck S."/>
            <person name="Liolios K."/>
            <person name="Huntemann M."/>
            <person name="Ivanova N."/>
            <person name="Mavromatis K."/>
            <person name="Mikhailova N."/>
            <person name="Pati A."/>
            <person name="Chen A."/>
            <person name="Palaniappan K."/>
            <person name="Tapia R."/>
            <person name="Han C."/>
            <person name="Land M."/>
            <person name="Hauser L."/>
            <person name="Chang Y.J."/>
            <person name="Jeffries C.D."/>
            <person name="Brettin T."/>
            <person name="Yasawong M."/>
            <person name="Brambilla E.M."/>
            <person name="Rohde M."/>
            <person name="Sikorski J."/>
            <person name="Goker M."/>
            <person name="Detter J.C."/>
            <person name="Woyke T."/>
            <person name="Bristow J."/>
            <person name="Eisen J.A."/>
            <person name="Markowitz V."/>
            <person name="Hugenholtz P."/>
            <person name="Kyrpides N.C."/>
            <person name="Klenk H.P."/>
        </authorList>
    </citation>
    <scope>NUCLEOTIDE SEQUENCE [LARGE SCALE GENOMIC DNA]</scope>
    <source>
        <strain evidence="3">ATCC 8368 / DSM 20162 / CCUG 35730 / CIP 100753 / JCM 10117 / KCTC 9821 / NBRC 16120 / NCIMB 702349 / NCTC 13040</strain>
    </source>
</reference>